<comment type="caution">
    <text evidence="1">The sequence shown here is derived from an EMBL/GenBank/DDBJ whole genome shotgun (WGS) entry which is preliminary data.</text>
</comment>
<name>A0ACC2PEU5_9HYME</name>
<evidence type="ECO:0000313" key="2">
    <source>
        <dbReference type="Proteomes" id="UP001239111"/>
    </source>
</evidence>
<proteinExistence type="predicted"/>
<protein>
    <submittedName>
        <fullName evidence="1">Uncharacterized protein</fullName>
    </submittedName>
</protein>
<sequence>MQLGPPLSRRRVRIISSYSYSCRMNWGFPVIQRSLCIESSDTDSPPLGSAARDPSMKISVRDPSKIDSALTAIDRGQPEQPPSVSQATLEHLAQPKESQAEAARV</sequence>
<gene>
    <name evidence="1" type="ORF">QAD02_017318</name>
</gene>
<accession>A0ACC2PEU5</accession>
<evidence type="ECO:0000313" key="1">
    <source>
        <dbReference type="EMBL" id="KAJ8681526.1"/>
    </source>
</evidence>
<dbReference type="EMBL" id="CM056741">
    <property type="protein sequence ID" value="KAJ8681526.1"/>
    <property type="molecule type" value="Genomic_DNA"/>
</dbReference>
<dbReference type="Proteomes" id="UP001239111">
    <property type="component" value="Chromosome 1"/>
</dbReference>
<organism evidence="1 2">
    <name type="scientific">Eretmocerus hayati</name>
    <dbReference type="NCBI Taxonomy" id="131215"/>
    <lineage>
        <taxon>Eukaryota</taxon>
        <taxon>Metazoa</taxon>
        <taxon>Ecdysozoa</taxon>
        <taxon>Arthropoda</taxon>
        <taxon>Hexapoda</taxon>
        <taxon>Insecta</taxon>
        <taxon>Pterygota</taxon>
        <taxon>Neoptera</taxon>
        <taxon>Endopterygota</taxon>
        <taxon>Hymenoptera</taxon>
        <taxon>Apocrita</taxon>
        <taxon>Proctotrupomorpha</taxon>
        <taxon>Chalcidoidea</taxon>
        <taxon>Aphelinidae</taxon>
        <taxon>Aphelininae</taxon>
        <taxon>Eretmocerus</taxon>
    </lineage>
</organism>
<reference evidence="1" key="1">
    <citation type="submission" date="2023-04" db="EMBL/GenBank/DDBJ databases">
        <title>A chromosome-level genome assembly of the parasitoid wasp Eretmocerus hayati.</title>
        <authorList>
            <person name="Zhong Y."/>
            <person name="Liu S."/>
            <person name="Liu Y."/>
        </authorList>
    </citation>
    <scope>NUCLEOTIDE SEQUENCE</scope>
    <source>
        <strain evidence="1">ZJU_SS_LIU_2023</strain>
    </source>
</reference>
<keyword evidence="2" id="KW-1185">Reference proteome</keyword>